<comment type="caution">
    <text evidence="1">The sequence shown here is derived from an EMBL/GenBank/DDBJ whole genome shotgun (WGS) entry which is preliminary data.</text>
</comment>
<gene>
    <name evidence="1" type="ORF">CIK91_03825</name>
</gene>
<accession>A0ABX4EJ19</accession>
<name>A0ABX4EJ19_SEGBR</name>
<organism evidence="1 2">
    <name type="scientific">Segatella bryantii</name>
    <name type="common">Prevotella bryantii</name>
    <dbReference type="NCBI Taxonomy" id="77095"/>
    <lineage>
        <taxon>Bacteria</taxon>
        <taxon>Pseudomonadati</taxon>
        <taxon>Bacteroidota</taxon>
        <taxon>Bacteroidia</taxon>
        <taxon>Bacteroidales</taxon>
        <taxon>Prevotellaceae</taxon>
        <taxon>Segatella</taxon>
    </lineage>
</organism>
<keyword evidence="2" id="KW-1185">Reference proteome</keyword>
<proteinExistence type="predicted"/>
<dbReference type="EMBL" id="NPJF01000024">
    <property type="protein sequence ID" value="OYP56156.1"/>
    <property type="molecule type" value="Genomic_DNA"/>
</dbReference>
<evidence type="ECO:0000313" key="1">
    <source>
        <dbReference type="EMBL" id="OYP56156.1"/>
    </source>
</evidence>
<sequence>MAFAALSTTANAELMDKYFFKIPTDKFADGWVVQDAGNFASTPGKDYLQVQNKKNGGRMLNYFWNEDAWQKVDVAKLPNATYKFTMDLNMASMAARSDMEFVLLPINACTSTDSRVSTHNYRWVSGEGEDYFFRWRVGVGPKAANGDFTIYINEVPTAKNDWSKTTEDSLVLKSQVTYKFAVEINGDANTATYTISDAEGNSLKTGVHNYVCAEDRAGIMAFSMNGGSIHQISNLGLSYLAEGPFANEPTVDLLAARGAERDYYVNFHENEILHWIQLGNAEDAFGTQYEDGQEYTIGYWEANDTRDFEQDAENYFGSKIIFASKSGQLKTWTTMETDEENKSEEVLTDVDATEVVMPTPEAKITNVEAGYGKEYTIIADNSETLLKPTVTVKVTVKDASGSIVSTKEALSGEKVKLEAPGSLELYAYDGTHPSPWYGQSETVTVNNNAEYEVAENVDYALDKATVEAGKVGFTKEEIVDGSNKSHWDRIYSTQKYGYDAAGNSENWVDGTDYTFVKEGFGFYDLGAIGTENAKWPVLTPDDPTTAFAPLYPTDAFLANSKYNAAAWHIFPLEGIVYYDTQVNNAELQLDAKYTSDDAAKPNFYIVHKRGGYDRPDKGDCNSTEVVEAGKTFNLYRYDTAINDVKVLTYKGFVPGTTGIVSVKNDTKANADAPIYNLAGQKVGKDYKGIVIQNGKKFVK</sequence>
<dbReference type="Proteomes" id="UP000216189">
    <property type="component" value="Unassembled WGS sequence"/>
</dbReference>
<evidence type="ECO:0000313" key="2">
    <source>
        <dbReference type="Proteomes" id="UP000216189"/>
    </source>
</evidence>
<protein>
    <submittedName>
        <fullName evidence="1">Uncharacterized protein</fullName>
    </submittedName>
</protein>
<reference evidence="1 2" key="1">
    <citation type="submission" date="2017-08" db="EMBL/GenBank/DDBJ databases">
        <title>Comparative genomics of non-oral Prevotella species.</title>
        <authorList>
            <person name="Accetto T."/>
            <person name="Nograsek B."/>
            <person name="Avgustin G."/>
        </authorList>
    </citation>
    <scope>NUCLEOTIDE SEQUENCE [LARGE SCALE GENOMIC DNA]</scope>
    <source>
        <strain evidence="1 2">TC1-1</strain>
    </source>
</reference>